<dbReference type="SMART" id="SM00748">
    <property type="entry name" value="HEPN"/>
    <property type="match status" value="1"/>
</dbReference>
<reference evidence="2 3" key="1">
    <citation type="submission" date="2019-01" db="EMBL/GenBank/DDBJ databases">
        <authorList>
            <person name="Chen W.-M."/>
        </authorList>
    </citation>
    <scope>NUCLEOTIDE SEQUENCE [LARGE SCALE GENOMIC DNA]</scope>
    <source>
        <strain evidence="2 3">TLA-22</strain>
    </source>
</reference>
<dbReference type="EMBL" id="RZUL01000006">
    <property type="protein sequence ID" value="RVT39593.1"/>
    <property type="molecule type" value="Genomic_DNA"/>
</dbReference>
<dbReference type="Proteomes" id="UP000282977">
    <property type="component" value="Unassembled WGS sequence"/>
</dbReference>
<dbReference type="Gene3D" id="1.20.120.330">
    <property type="entry name" value="Nucleotidyltransferases domain 2"/>
    <property type="match status" value="1"/>
</dbReference>
<comment type="caution">
    <text evidence="2">The sequence shown here is derived from an EMBL/GenBank/DDBJ whole genome shotgun (WGS) entry which is preliminary data.</text>
</comment>
<dbReference type="Pfam" id="PF05168">
    <property type="entry name" value="HEPN"/>
    <property type="match status" value="1"/>
</dbReference>
<feature type="domain" description="HEPN" evidence="1">
    <location>
        <begin position="186"/>
        <end position="306"/>
    </location>
</feature>
<gene>
    <name evidence="2" type="ORF">ENE74_14610</name>
</gene>
<dbReference type="InterPro" id="IPR007842">
    <property type="entry name" value="HEPN_dom"/>
</dbReference>
<protein>
    <submittedName>
        <fullName evidence="2">HEPN domain-containing protein</fullName>
    </submittedName>
</protein>
<dbReference type="AlphaFoldDB" id="A0A437J4J0"/>
<dbReference type="PROSITE" id="PS50910">
    <property type="entry name" value="HEPN"/>
    <property type="match status" value="1"/>
</dbReference>
<evidence type="ECO:0000313" key="3">
    <source>
        <dbReference type="Proteomes" id="UP000282977"/>
    </source>
</evidence>
<dbReference type="RefSeq" id="WP_127691670.1">
    <property type="nucleotide sequence ID" value="NZ_RZUL01000006.1"/>
</dbReference>
<evidence type="ECO:0000313" key="2">
    <source>
        <dbReference type="EMBL" id="RVT39593.1"/>
    </source>
</evidence>
<evidence type="ECO:0000259" key="1">
    <source>
        <dbReference type="PROSITE" id="PS50910"/>
    </source>
</evidence>
<keyword evidence="3" id="KW-1185">Reference proteome</keyword>
<dbReference type="OrthoDB" id="7492276at2"/>
<dbReference type="SUPFAM" id="SSF81593">
    <property type="entry name" value="Nucleotidyltransferase substrate binding subunit/domain"/>
    <property type="match status" value="1"/>
</dbReference>
<accession>A0A437J4J0</accession>
<organism evidence="2 3">
    <name type="scientific">Sphingobium algorifonticola</name>
    <dbReference type="NCBI Taxonomy" id="2008318"/>
    <lineage>
        <taxon>Bacteria</taxon>
        <taxon>Pseudomonadati</taxon>
        <taxon>Pseudomonadota</taxon>
        <taxon>Alphaproteobacteria</taxon>
        <taxon>Sphingomonadales</taxon>
        <taxon>Sphingomonadaceae</taxon>
        <taxon>Sphingobium</taxon>
    </lineage>
</organism>
<sequence>MTAPSSLKEYIFHHHLQGNRMEKDVEHLPDDCRQELERLTAILLQEFDEAMRGKQASHRKAGRILKLIARLRPAVASDGLPALGSIHVLAVVNHRELADKDRHWHFAAARLRQEQAMGLICRSVQLDVYCLQDLNRELSDGVPYFTGIIDEGVLLFELERTPLATPRKLMLGERCRRGHAEFSRWYPRAEDFLSGAQFYRAEGNLRMAALLLHQTCEHLYQCMSWTFTLGGRRTHNLDELRALAEDKNDDLRTIWPRTNRFEKRCFALIRRAYTDARYETTFTVAHDEIAWALSRVTMLFSRVGALCREHLSVLQSVSVAEQTPSFCNGHHERAAPS</sequence>
<name>A0A437J4J0_9SPHN</name>
<proteinExistence type="predicted"/>